<dbReference type="Gene3D" id="3.30.420.10">
    <property type="entry name" value="Ribonuclease H-like superfamily/Ribonuclease H"/>
    <property type="match status" value="1"/>
</dbReference>
<dbReference type="InterPro" id="IPR036397">
    <property type="entry name" value="RNaseH_sf"/>
</dbReference>
<dbReference type="PANTHER" id="PTHR46068:SF1">
    <property type="entry name" value="TRANSPOSASE IS30-LIKE HTH DOMAIN-CONTAINING PROTEIN"/>
    <property type="match status" value="1"/>
</dbReference>
<protein>
    <submittedName>
        <fullName evidence="2">Transposase</fullName>
    </submittedName>
</protein>
<dbReference type="OMA" id="RCKIMLA"/>
<dbReference type="AlphaFoldDB" id="A0A7I4YY70"/>
<evidence type="ECO:0000313" key="2">
    <source>
        <dbReference type="WBParaSite" id="HCON_00154240-00001"/>
    </source>
</evidence>
<proteinExistence type="predicted"/>
<accession>A0A7I4YY70</accession>
<keyword evidence="1" id="KW-1185">Reference proteome</keyword>
<sequence>MLSEAAQKNRLEKCQKHLAAVRAGRLSDIVWTDEKIFTVEVAHSGQNQRQLLPRAEKNSRKRRVKTRSLLPNSVMVWAGITPEEKTPLVFVDKNIKINSETYQNVILRGTLLPWARNHFGEREFILQQDWAPALGRNPRFPSAYIIFLGSGTKTWPSNSPDLNPVDY</sequence>
<dbReference type="WBParaSite" id="HCON_00154240-00001">
    <property type="protein sequence ID" value="HCON_00154240-00001"/>
    <property type="gene ID" value="HCON_00154240"/>
</dbReference>
<dbReference type="Proteomes" id="UP000025227">
    <property type="component" value="Unplaced"/>
</dbReference>
<name>A0A7I4YY70_HAECO</name>
<dbReference type="PANTHER" id="PTHR46068">
    <property type="entry name" value="PROTEIN CBG27172"/>
    <property type="match status" value="1"/>
</dbReference>
<evidence type="ECO:0000313" key="1">
    <source>
        <dbReference type="Proteomes" id="UP000025227"/>
    </source>
</evidence>
<organism evidence="1 2">
    <name type="scientific">Haemonchus contortus</name>
    <name type="common">Barber pole worm</name>
    <dbReference type="NCBI Taxonomy" id="6289"/>
    <lineage>
        <taxon>Eukaryota</taxon>
        <taxon>Metazoa</taxon>
        <taxon>Ecdysozoa</taxon>
        <taxon>Nematoda</taxon>
        <taxon>Chromadorea</taxon>
        <taxon>Rhabditida</taxon>
        <taxon>Rhabditina</taxon>
        <taxon>Rhabditomorpha</taxon>
        <taxon>Strongyloidea</taxon>
        <taxon>Trichostrongylidae</taxon>
        <taxon>Haemonchus</taxon>
    </lineage>
</organism>
<dbReference type="OrthoDB" id="7951431at2759"/>
<dbReference type="GO" id="GO:0003676">
    <property type="term" value="F:nucleic acid binding"/>
    <property type="evidence" value="ECO:0007669"/>
    <property type="project" value="InterPro"/>
</dbReference>
<reference evidence="2" key="1">
    <citation type="submission" date="2020-12" db="UniProtKB">
        <authorList>
            <consortium name="WormBaseParasite"/>
        </authorList>
    </citation>
    <scope>IDENTIFICATION</scope>
    <source>
        <strain evidence="2">MHco3</strain>
    </source>
</reference>